<dbReference type="PROSITE" id="PS50850">
    <property type="entry name" value="MFS"/>
    <property type="match status" value="1"/>
</dbReference>
<dbReference type="RefSeq" id="WP_092378973.1">
    <property type="nucleotide sequence ID" value="NZ_BOPI01000001.1"/>
</dbReference>
<evidence type="ECO:0000256" key="2">
    <source>
        <dbReference type="ARBA" id="ARBA00022448"/>
    </source>
</evidence>
<dbReference type="SUPFAM" id="SSF103473">
    <property type="entry name" value="MFS general substrate transporter"/>
    <property type="match status" value="1"/>
</dbReference>
<dbReference type="Proteomes" id="UP000198707">
    <property type="component" value="Unassembled WGS sequence"/>
</dbReference>
<keyword evidence="4 8" id="KW-0812">Transmembrane</keyword>
<feature type="region of interest" description="Disordered" evidence="7">
    <location>
        <begin position="209"/>
        <end position="228"/>
    </location>
</feature>
<dbReference type="InterPro" id="IPR036259">
    <property type="entry name" value="MFS_trans_sf"/>
</dbReference>
<feature type="transmembrane region" description="Helical" evidence="8">
    <location>
        <begin position="290"/>
        <end position="310"/>
    </location>
</feature>
<evidence type="ECO:0000256" key="7">
    <source>
        <dbReference type="SAM" id="MobiDB-lite"/>
    </source>
</evidence>
<dbReference type="InterPro" id="IPR011701">
    <property type="entry name" value="MFS"/>
</dbReference>
<reference evidence="11" key="1">
    <citation type="submission" date="2016-10" db="EMBL/GenBank/DDBJ databases">
        <authorList>
            <person name="Varghese N."/>
            <person name="Submissions S."/>
        </authorList>
    </citation>
    <scope>NUCLEOTIDE SEQUENCE [LARGE SCALE GENOMIC DNA]</scope>
    <source>
        <strain evidence="11">CGMCC 4.7038</strain>
    </source>
</reference>
<evidence type="ECO:0000256" key="6">
    <source>
        <dbReference type="ARBA" id="ARBA00023136"/>
    </source>
</evidence>
<feature type="transmembrane region" description="Helical" evidence="8">
    <location>
        <begin position="64"/>
        <end position="87"/>
    </location>
</feature>
<feature type="transmembrane region" description="Helical" evidence="8">
    <location>
        <begin position="409"/>
        <end position="428"/>
    </location>
</feature>
<dbReference type="InterPro" id="IPR050171">
    <property type="entry name" value="MFS_Transporters"/>
</dbReference>
<keyword evidence="3" id="KW-1003">Cell membrane</keyword>
<feature type="transmembrane region" description="Helical" evidence="8">
    <location>
        <begin position="383"/>
        <end position="403"/>
    </location>
</feature>
<keyword evidence="2" id="KW-0813">Transport</keyword>
<dbReference type="EMBL" id="FNYV01000003">
    <property type="protein sequence ID" value="SEJ27568.1"/>
    <property type="molecule type" value="Genomic_DNA"/>
</dbReference>
<comment type="subcellular location">
    <subcellularLocation>
        <location evidence="1">Cell membrane</location>
        <topology evidence="1">Multi-pass membrane protein</topology>
    </subcellularLocation>
</comment>
<protein>
    <submittedName>
        <fullName evidence="10">Predicted arabinose efflux permease, MFS family</fullName>
    </submittedName>
</protein>
<feature type="transmembrane region" description="Helical" evidence="8">
    <location>
        <begin position="154"/>
        <end position="174"/>
    </location>
</feature>
<feature type="transmembrane region" description="Helical" evidence="8">
    <location>
        <begin position="322"/>
        <end position="339"/>
    </location>
</feature>
<organism evidence="10 11">
    <name type="scientific">Micromonospora phaseoli</name>
    <dbReference type="NCBI Taxonomy" id="1144548"/>
    <lineage>
        <taxon>Bacteria</taxon>
        <taxon>Bacillati</taxon>
        <taxon>Actinomycetota</taxon>
        <taxon>Actinomycetes</taxon>
        <taxon>Micromonosporales</taxon>
        <taxon>Micromonosporaceae</taxon>
        <taxon>Micromonospora</taxon>
    </lineage>
</organism>
<evidence type="ECO:0000313" key="10">
    <source>
        <dbReference type="EMBL" id="SEJ27568.1"/>
    </source>
</evidence>
<keyword evidence="5 8" id="KW-1133">Transmembrane helix</keyword>
<evidence type="ECO:0000256" key="1">
    <source>
        <dbReference type="ARBA" id="ARBA00004651"/>
    </source>
</evidence>
<feature type="transmembrane region" description="Helical" evidence="8">
    <location>
        <begin position="31"/>
        <end position="52"/>
    </location>
</feature>
<feature type="transmembrane region" description="Helical" evidence="8">
    <location>
        <begin position="94"/>
        <end position="112"/>
    </location>
</feature>
<feature type="transmembrane region" description="Helical" evidence="8">
    <location>
        <begin position="345"/>
        <end position="362"/>
    </location>
</feature>
<dbReference type="PANTHER" id="PTHR23517:SF2">
    <property type="entry name" value="MULTIDRUG RESISTANCE PROTEIN MDTH"/>
    <property type="match status" value="1"/>
</dbReference>
<keyword evidence="6 8" id="KW-0472">Membrane</keyword>
<feature type="domain" description="Major facilitator superfamily (MFS) profile" evidence="9">
    <location>
        <begin position="29"/>
        <end position="433"/>
    </location>
</feature>
<dbReference type="OrthoDB" id="5379144at2"/>
<accession>A0A1H6XEM4</accession>
<name>A0A1H6XEM4_9ACTN</name>
<feature type="transmembrane region" description="Helical" evidence="8">
    <location>
        <begin position="257"/>
        <end position="278"/>
    </location>
</feature>
<proteinExistence type="predicted"/>
<dbReference type="PROSITE" id="PS00216">
    <property type="entry name" value="SUGAR_TRANSPORT_1"/>
    <property type="match status" value="1"/>
</dbReference>
<dbReference type="InterPro" id="IPR005829">
    <property type="entry name" value="Sugar_transporter_CS"/>
</dbReference>
<feature type="compositionally biased region" description="Low complexity" evidence="7">
    <location>
        <begin position="219"/>
        <end position="228"/>
    </location>
</feature>
<gene>
    <name evidence="10" type="ORF">SAMN05443287_103601</name>
</gene>
<dbReference type="Pfam" id="PF07690">
    <property type="entry name" value="MFS_1"/>
    <property type="match status" value="1"/>
</dbReference>
<dbReference type="STRING" id="1144548.SAMN05443287_103601"/>
<evidence type="ECO:0000256" key="4">
    <source>
        <dbReference type="ARBA" id="ARBA00022692"/>
    </source>
</evidence>
<keyword evidence="11" id="KW-1185">Reference proteome</keyword>
<dbReference type="Gene3D" id="1.20.1250.20">
    <property type="entry name" value="MFS general substrate transporter like domains"/>
    <property type="match status" value="1"/>
</dbReference>
<evidence type="ECO:0000256" key="8">
    <source>
        <dbReference type="SAM" id="Phobius"/>
    </source>
</evidence>
<evidence type="ECO:0000256" key="5">
    <source>
        <dbReference type="ARBA" id="ARBA00022989"/>
    </source>
</evidence>
<dbReference type="GO" id="GO:0022857">
    <property type="term" value="F:transmembrane transporter activity"/>
    <property type="evidence" value="ECO:0007669"/>
    <property type="project" value="InterPro"/>
</dbReference>
<evidence type="ECO:0000259" key="9">
    <source>
        <dbReference type="PROSITE" id="PS50850"/>
    </source>
</evidence>
<dbReference type="AlphaFoldDB" id="A0A1H6XEM4"/>
<dbReference type="GO" id="GO:0005886">
    <property type="term" value="C:plasma membrane"/>
    <property type="evidence" value="ECO:0007669"/>
    <property type="project" value="UniProtKB-SubCell"/>
</dbReference>
<sequence length="455" mass="47346">MRAAAQHDRPAAGGPRRWLTDTAGGLPATFWYLWAGLLINRAGAFAMLFLSLYLTASRGASESLAGLVVGAYGAGGAAGVLLGGVLADRWGRRSTLLAAHLVTAVLMVALALSQHLGVIAALALLVGVTHSMPSPAFVAAIVDVVPEHRRSRAFNLQFWAFNLGMAVASLLAGLLAEASYVALFLVDAVATLATAALIAWKVPETLGTRGTTPAPPATTPTGTLPTPPSGTLVTSHIDARPVHRRPGLHTALTDRHFMTFVGLTFILAVLTMQASTIMPLAMRADGLGPSAYGTVVALGGVLIVLGQLFVPRLIDRHRKAHVLALSTALLAVGFGALAAADVLPFYLVACVVWTVGSMLAAPPNAQINADLAPPVLRARYQSVFYLAFPAASFVAPTLGGFSLQRWGDGHWLLVGALGLLAAGGHLLAGPSRERRVAALRRQLAEPVEPSLATRA</sequence>
<feature type="transmembrane region" description="Helical" evidence="8">
    <location>
        <begin position="180"/>
        <end position="200"/>
    </location>
</feature>
<dbReference type="PANTHER" id="PTHR23517">
    <property type="entry name" value="RESISTANCE PROTEIN MDTM, PUTATIVE-RELATED-RELATED"/>
    <property type="match status" value="1"/>
</dbReference>
<evidence type="ECO:0000256" key="3">
    <source>
        <dbReference type="ARBA" id="ARBA00022475"/>
    </source>
</evidence>
<feature type="transmembrane region" description="Helical" evidence="8">
    <location>
        <begin position="118"/>
        <end position="142"/>
    </location>
</feature>
<dbReference type="InterPro" id="IPR020846">
    <property type="entry name" value="MFS_dom"/>
</dbReference>
<evidence type="ECO:0000313" key="11">
    <source>
        <dbReference type="Proteomes" id="UP000198707"/>
    </source>
</evidence>